<dbReference type="OrthoDB" id="10013795at2759"/>
<dbReference type="AlphaFoldDB" id="A0A158Q4X3"/>
<evidence type="ECO:0000313" key="13">
    <source>
        <dbReference type="Proteomes" id="UP000274756"/>
    </source>
</evidence>
<evidence type="ECO:0000313" key="14">
    <source>
        <dbReference type="WBParaSite" id="DME_0000594301-mRNA-1"/>
    </source>
</evidence>
<evidence type="ECO:0000256" key="7">
    <source>
        <dbReference type="ARBA" id="ARBA00023180"/>
    </source>
</evidence>
<protein>
    <submittedName>
        <fullName evidence="14">RGM domain family member B</fullName>
    </submittedName>
</protein>
<dbReference type="STRING" id="318479.A0A158Q4X3"/>
<dbReference type="GO" id="GO:0015026">
    <property type="term" value="F:coreceptor activity"/>
    <property type="evidence" value="ECO:0007669"/>
    <property type="project" value="TreeGrafter"/>
</dbReference>
<evidence type="ECO:0000256" key="5">
    <source>
        <dbReference type="ARBA" id="ARBA00022729"/>
    </source>
</evidence>
<dbReference type="Pfam" id="PF06534">
    <property type="entry name" value="RGM_C"/>
    <property type="match status" value="1"/>
</dbReference>
<feature type="domain" description="Repulsive guidance molecule N-terminal" evidence="10">
    <location>
        <begin position="13"/>
        <end position="60"/>
    </location>
</feature>
<keyword evidence="13" id="KW-1185">Reference proteome</keyword>
<dbReference type="PANTHER" id="PTHR31428">
    <property type="entry name" value="RGM DOMAIN FAMILY MEMBER DRAG-1"/>
    <property type="match status" value="1"/>
</dbReference>
<dbReference type="EMBL" id="UYYG01000009">
    <property type="protein sequence ID" value="VDN50909.1"/>
    <property type="molecule type" value="Genomic_DNA"/>
</dbReference>
<sequence>MYSQWLDEGGISIGTNAPYCQVITDYIYCLQGISRTCRGILKFHTLQTLLDRQRTEFSCRSFPESMKPSESFDRKCYTVIANATNIATRYCSLFGSRHLRTFDGRFQTCANEGAYPVVDNQYLLIQITHSNLASAENAITKITVIIRPTKKCLSRKRYETGVEDVELSSSFVDGTTYAGEENQKIVEIKQHNNSYVEILLRHTATSIYIRRHGPFLSIAVRMPESLVEAKVGEEEERMCVSGCSRGETIKIEEALANPLSFSKCYGVKTKTPIKIAIDQCSRAGTMDAFFDACVFDLMMTGNKMFVEMAASAKQNIMSMYEPYNKHYSTGRMNLTIYDSKAGYQWTQCVMAEAHSSVNLSSPSFSIIMTLIVWIMFHFMQK</sequence>
<proteinExistence type="inferred from homology"/>
<dbReference type="InterPro" id="IPR010536">
    <property type="entry name" value="RGM_N"/>
</dbReference>
<keyword evidence="3" id="KW-1003">Cell membrane</keyword>
<comment type="similarity">
    <text evidence="2">Belongs to the repulsive guidance molecule (RGM) family.</text>
</comment>
<comment type="subcellular location">
    <subcellularLocation>
        <location evidence="1">Cell membrane</location>
        <topology evidence="1">Lipid-anchor</topology>
        <topology evidence="1">GPI-anchor</topology>
    </subcellularLocation>
</comment>
<evidence type="ECO:0000313" key="11">
    <source>
        <dbReference type="EMBL" id="VDN50909.1"/>
    </source>
</evidence>
<evidence type="ECO:0000259" key="9">
    <source>
        <dbReference type="Pfam" id="PF06534"/>
    </source>
</evidence>
<dbReference type="Proteomes" id="UP000274756">
    <property type="component" value="Unassembled WGS sequence"/>
</dbReference>
<dbReference type="Proteomes" id="UP000038040">
    <property type="component" value="Unplaced"/>
</dbReference>
<evidence type="ECO:0000256" key="1">
    <source>
        <dbReference type="ARBA" id="ARBA00004609"/>
    </source>
</evidence>
<dbReference type="Gene3D" id="3.40.1000.10">
    <property type="entry name" value="Mog1/PsbP, alpha/beta/alpha sandwich"/>
    <property type="match status" value="1"/>
</dbReference>
<evidence type="ECO:0000256" key="4">
    <source>
        <dbReference type="ARBA" id="ARBA00022622"/>
    </source>
</evidence>
<keyword evidence="4" id="KW-0336">GPI-anchor</keyword>
<dbReference type="GO" id="GO:0098552">
    <property type="term" value="C:side of membrane"/>
    <property type="evidence" value="ECO:0007669"/>
    <property type="project" value="UniProtKB-KW"/>
</dbReference>
<dbReference type="InterPro" id="IPR040287">
    <property type="entry name" value="RGM"/>
</dbReference>
<keyword evidence="5" id="KW-0732">Signal</keyword>
<evidence type="ECO:0000256" key="2">
    <source>
        <dbReference type="ARBA" id="ARBA00005321"/>
    </source>
</evidence>
<dbReference type="GO" id="GO:0030509">
    <property type="term" value="P:BMP signaling pathway"/>
    <property type="evidence" value="ECO:0007669"/>
    <property type="project" value="TreeGrafter"/>
</dbReference>
<dbReference type="GO" id="GO:0005886">
    <property type="term" value="C:plasma membrane"/>
    <property type="evidence" value="ECO:0007669"/>
    <property type="project" value="UniProtKB-SubCell"/>
</dbReference>
<keyword evidence="6" id="KW-0472">Membrane</keyword>
<evidence type="ECO:0000313" key="12">
    <source>
        <dbReference type="Proteomes" id="UP000038040"/>
    </source>
</evidence>
<keyword evidence="8" id="KW-0449">Lipoprotein</keyword>
<dbReference type="WBParaSite" id="DME_0000594301-mRNA-1">
    <property type="protein sequence ID" value="DME_0000594301-mRNA-1"/>
    <property type="gene ID" value="DME_0000594301"/>
</dbReference>
<gene>
    <name evidence="11" type="ORF">DME_LOCUS882</name>
</gene>
<organism evidence="12 14">
    <name type="scientific">Dracunculus medinensis</name>
    <name type="common">Guinea worm</name>
    <dbReference type="NCBI Taxonomy" id="318479"/>
    <lineage>
        <taxon>Eukaryota</taxon>
        <taxon>Metazoa</taxon>
        <taxon>Ecdysozoa</taxon>
        <taxon>Nematoda</taxon>
        <taxon>Chromadorea</taxon>
        <taxon>Rhabditida</taxon>
        <taxon>Spirurina</taxon>
        <taxon>Dracunculoidea</taxon>
        <taxon>Dracunculidae</taxon>
        <taxon>Dracunculus</taxon>
    </lineage>
</organism>
<name>A0A158Q4X3_DRAME</name>
<accession>A0A158Q4X3</accession>
<evidence type="ECO:0000259" key="10">
    <source>
        <dbReference type="Pfam" id="PF06535"/>
    </source>
</evidence>
<reference evidence="11 13" key="2">
    <citation type="submission" date="2018-11" db="EMBL/GenBank/DDBJ databases">
        <authorList>
            <consortium name="Pathogen Informatics"/>
        </authorList>
    </citation>
    <scope>NUCLEOTIDE SEQUENCE [LARGE SCALE GENOMIC DNA]</scope>
</reference>
<reference evidence="14" key="1">
    <citation type="submission" date="2016-04" db="UniProtKB">
        <authorList>
            <consortium name="WormBaseParasite"/>
        </authorList>
    </citation>
    <scope>IDENTIFICATION</scope>
</reference>
<evidence type="ECO:0000256" key="8">
    <source>
        <dbReference type="ARBA" id="ARBA00023288"/>
    </source>
</evidence>
<dbReference type="PANTHER" id="PTHR31428:SF6">
    <property type="entry name" value="REPULSIVE GUIDANCE MOLECULE B HOMOLOG DRAG-1"/>
    <property type="match status" value="1"/>
</dbReference>
<dbReference type="InterPro" id="IPR009496">
    <property type="entry name" value="RGM_C"/>
</dbReference>
<dbReference type="Pfam" id="PF06535">
    <property type="entry name" value="RGM_N"/>
    <property type="match status" value="1"/>
</dbReference>
<keyword evidence="7" id="KW-0325">Glycoprotein</keyword>
<feature type="domain" description="Repulsive guidance molecule C-terminal" evidence="9">
    <location>
        <begin position="88"/>
        <end position="319"/>
    </location>
</feature>
<evidence type="ECO:0000256" key="3">
    <source>
        <dbReference type="ARBA" id="ARBA00022475"/>
    </source>
</evidence>
<evidence type="ECO:0000256" key="6">
    <source>
        <dbReference type="ARBA" id="ARBA00023136"/>
    </source>
</evidence>